<dbReference type="EMBL" id="AACS02000002">
    <property type="protein sequence ID" value="EFI28304.1"/>
    <property type="molecule type" value="Genomic_DNA"/>
</dbReference>
<gene>
    <name evidence="1" type="ORF">CC1G_13833</name>
</gene>
<reference evidence="1 2" key="1">
    <citation type="journal article" date="2010" name="Proc. Natl. Acad. Sci. U.S.A.">
        <title>Insights into evolution of multicellular fungi from the assembled chromosomes of the mushroom Coprinopsis cinerea (Coprinus cinereus).</title>
        <authorList>
            <person name="Stajich J.E."/>
            <person name="Wilke S.K."/>
            <person name="Ahren D."/>
            <person name="Au C.H."/>
            <person name="Birren B.W."/>
            <person name="Borodovsky M."/>
            <person name="Burns C."/>
            <person name="Canback B."/>
            <person name="Casselton L.A."/>
            <person name="Cheng C.K."/>
            <person name="Deng J."/>
            <person name="Dietrich F.S."/>
            <person name="Fargo D.C."/>
            <person name="Farman M.L."/>
            <person name="Gathman A.C."/>
            <person name="Goldberg J."/>
            <person name="Guigo R."/>
            <person name="Hoegger P.J."/>
            <person name="Hooker J.B."/>
            <person name="Huggins A."/>
            <person name="James T.Y."/>
            <person name="Kamada T."/>
            <person name="Kilaru S."/>
            <person name="Kodira C."/>
            <person name="Kues U."/>
            <person name="Kupfer D."/>
            <person name="Kwan H.S."/>
            <person name="Lomsadze A."/>
            <person name="Li W."/>
            <person name="Lilly W.W."/>
            <person name="Ma L.J."/>
            <person name="Mackey A.J."/>
            <person name="Manning G."/>
            <person name="Martin F."/>
            <person name="Muraguchi H."/>
            <person name="Natvig D.O."/>
            <person name="Palmerini H."/>
            <person name="Ramesh M.A."/>
            <person name="Rehmeyer C.J."/>
            <person name="Roe B.A."/>
            <person name="Shenoy N."/>
            <person name="Stanke M."/>
            <person name="Ter-Hovhannisyan V."/>
            <person name="Tunlid A."/>
            <person name="Velagapudi R."/>
            <person name="Vision T.J."/>
            <person name="Zeng Q."/>
            <person name="Zolan M.E."/>
            <person name="Pukkila P.J."/>
        </authorList>
    </citation>
    <scope>NUCLEOTIDE SEQUENCE [LARGE SCALE GENOMIC DNA]</scope>
    <source>
        <strain evidence="2">Okayama-7 / 130 / ATCC MYA-4618 / FGSC 9003</strain>
    </source>
</reference>
<evidence type="ECO:0000313" key="1">
    <source>
        <dbReference type="EMBL" id="EFI28304.1"/>
    </source>
</evidence>
<dbReference type="KEGG" id="cci:CC1G_13833"/>
<dbReference type="GeneID" id="9378971"/>
<keyword evidence="2" id="KW-1185">Reference proteome</keyword>
<accession>D6RKJ5</accession>
<dbReference type="RefSeq" id="XP_002911798.1">
    <property type="nucleotide sequence ID" value="XM_002911752.1"/>
</dbReference>
<dbReference type="VEuPathDB" id="FungiDB:CC1G_13833"/>
<dbReference type="AlphaFoldDB" id="D6RKJ5"/>
<evidence type="ECO:0000313" key="2">
    <source>
        <dbReference type="Proteomes" id="UP000001861"/>
    </source>
</evidence>
<dbReference type="InParanoid" id="D6RKJ5"/>
<organism evidence="1 2">
    <name type="scientific">Coprinopsis cinerea (strain Okayama-7 / 130 / ATCC MYA-4618 / FGSC 9003)</name>
    <name type="common">Inky cap fungus</name>
    <name type="synonym">Hormographiella aspergillata</name>
    <dbReference type="NCBI Taxonomy" id="240176"/>
    <lineage>
        <taxon>Eukaryota</taxon>
        <taxon>Fungi</taxon>
        <taxon>Dikarya</taxon>
        <taxon>Basidiomycota</taxon>
        <taxon>Agaricomycotina</taxon>
        <taxon>Agaricomycetes</taxon>
        <taxon>Agaricomycetidae</taxon>
        <taxon>Agaricales</taxon>
        <taxon>Agaricineae</taxon>
        <taxon>Psathyrellaceae</taxon>
        <taxon>Coprinopsis</taxon>
    </lineage>
</organism>
<name>D6RKJ5_COPC7</name>
<protein>
    <submittedName>
        <fullName evidence="1">Uncharacterized protein</fullName>
    </submittedName>
</protein>
<dbReference type="Proteomes" id="UP000001861">
    <property type="component" value="Unassembled WGS sequence"/>
</dbReference>
<proteinExistence type="predicted"/>
<sequence>MPTGFQRRDTCEYHARRCIHGVGLLGTVKLLLVVPLRARYPDLAEGIQNSKQQKKFTTAKRYPPVRLRLLTLLLLNLQHHRPGPTYYIVHRPTLNTYIGH</sequence>
<comment type="caution">
    <text evidence="1">The sequence shown here is derived from an EMBL/GenBank/DDBJ whole genome shotgun (WGS) entry which is preliminary data.</text>
</comment>
<dbReference type="HOGENOM" id="CLU_2305927_0_0_1"/>